<name>A0A851HQ50_9GAMM</name>
<gene>
    <name evidence="2" type="ORF">HLV39_08785</name>
</gene>
<evidence type="ECO:0000259" key="1">
    <source>
        <dbReference type="Pfam" id="PF18433"/>
    </source>
</evidence>
<proteinExistence type="predicted"/>
<dbReference type="AlphaFoldDB" id="A0A851HQ50"/>
<dbReference type="EMBL" id="JABEVQ010000004">
    <property type="protein sequence ID" value="NWN91584.1"/>
    <property type="molecule type" value="Genomic_DNA"/>
</dbReference>
<reference evidence="2 3" key="1">
    <citation type="submission" date="2020-03" db="EMBL/GenBank/DDBJ databases">
        <title>Metagenomic, metatranscriptomic, and metabolomic analyses revealed the key microbes and metabolic features during the fermentation of ganjang, Korean traditional soy sauce.</title>
        <authorList>
            <person name="Chun B.H."/>
            <person name="Jeon C.O."/>
        </authorList>
    </citation>
    <scope>NUCLEOTIDE SEQUENCE [LARGE SCALE GENOMIC DNA]</scope>
    <source>
        <strain evidence="2 3">KG14</strain>
    </source>
</reference>
<evidence type="ECO:0000313" key="3">
    <source>
        <dbReference type="Proteomes" id="UP000536442"/>
    </source>
</evidence>
<evidence type="ECO:0000313" key="2">
    <source>
        <dbReference type="EMBL" id="NWN91584.1"/>
    </source>
</evidence>
<organism evidence="2 3">
    <name type="scientific">Marinobacter adhaerens</name>
    <dbReference type="NCBI Taxonomy" id="1033846"/>
    <lineage>
        <taxon>Bacteria</taxon>
        <taxon>Pseudomonadati</taxon>
        <taxon>Pseudomonadota</taxon>
        <taxon>Gammaproteobacteria</taxon>
        <taxon>Pseudomonadales</taxon>
        <taxon>Marinobacteraceae</taxon>
        <taxon>Marinobacter</taxon>
    </lineage>
</organism>
<dbReference type="InterPro" id="IPR041651">
    <property type="entry name" value="DUF5610"/>
</dbReference>
<dbReference type="Gene3D" id="1.10.132.90">
    <property type="match status" value="1"/>
</dbReference>
<keyword evidence="3" id="KW-1185">Reference proteome</keyword>
<protein>
    <submittedName>
        <fullName evidence="2">DUF5610 domain-containing protein</fullName>
    </submittedName>
</protein>
<dbReference type="Proteomes" id="UP000536442">
    <property type="component" value="Unassembled WGS sequence"/>
</dbReference>
<dbReference type="Pfam" id="PF18433">
    <property type="entry name" value="DUF5610"/>
    <property type="match status" value="1"/>
</dbReference>
<comment type="caution">
    <text evidence="2">The sequence shown here is derived from an EMBL/GenBank/DDBJ whole genome shotgun (WGS) entry which is preliminary data.</text>
</comment>
<sequence length="183" mass="19461">MVAPIIGRGPDVATGRALMNSAEASPAGRVDVKSRVGEQVSIRTPADAMNVLRTRMEQRLQDAMGGMQNNVASGAAKYAEQSQPPSASDVASTILGFVESRLQKEAEEGADPEKLADLMAQAREGINQGYAEAREQITALGMMNETLSGEIEKGFDLIQEGLLNLEEKLLGEQPETGESTGLE</sequence>
<accession>A0A851HQ50</accession>
<feature type="domain" description="DUF5610" evidence="1">
    <location>
        <begin position="58"/>
        <end position="164"/>
    </location>
</feature>